<evidence type="ECO:0000313" key="13">
    <source>
        <dbReference type="Proteomes" id="UP001596997"/>
    </source>
</evidence>
<comment type="similarity">
    <text evidence="3 10">Belongs to the FKBP-type PPIase family.</text>
</comment>
<sequence>MSDQTHKVITVDYKLFRDTAEGEMIETTEGKQPLVFLSGLGQMIPEFENNVTALNAGDTFSFGIKSENAYGTRTEEAVIDLAQDMFMEDGKLVEQVAVGNMLPLQDQHGRVIPGKVLSINETTVTVDVNHPLADQDLHFTGAVVDVREATAEEIDHGHVHGPGGHEH</sequence>
<dbReference type="Gene3D" id="3.10.50.40">
    <property type="match status" value="1"/>
</dbReference>
<feature type="domain" description="PPIase FKBP-type" evidence="11">
    <location>
        <begin position="6"/>
        <end position="102"/>
    </location>
</feature>
<protein>
    <recommendedName>
        <fullName evidence="10">Peptidyl-prolyl cis-trans isomerase</fullName>
        <ecNumber evidence="10">5.2.1.8</ecNumber>
    </recommendedName>
</protein>
<dbReference type="InterPro" id="IPR046357">
    <property type="entry name" value="PPIase_dom_sf"/>
</dbReference>
<evidence type="ECO:0000256" key="5">
    <source>
        <dbReference type="ARBA" id="ARBA00023110"/>
    </source>
</evidence>
<dbReference type="Proteomes" id="UP001596997">
    <property type="component" value="Unassembled WGS sequence"/>
</dbReference>
<evidence type="ECO:0000256" key="3">
    <source>
        <dbReference type="ARBA" id="ARBA00006577"/>
    </source>
</evidence>
<keyword evidence="4" id="KW-0963">Cytoplasm</keyword>
<comment type="function">
    <text evidence="8">Also involved in hydrogenase metallocenter assembly, probably by participating in the nickel insertion step. This function in hydrogenase biosynthesis requires chaperone activity and the presence of the metal-binding domain, but not PPIase activity.</text>
</comment>
<dbReference type="PANTHER" id="PTHR47861">
    <property type="entry name" value="FKBP-TYPE PEPTIDYL-PROLYL CIS-TRANS ISOMERASE SLYD"/>
    <property type="match status" value="1"/>
</dbReference>
<gene>
    <name evidence="12" type="ORF">ACFQ1O_13320</name>
</gene>
<dbReference type="EC" id="5.2.1.8" evidence="10"/>
<evidence type="ECO:0000256" key="7">
    <source>
        <dbReference type="ARBA" id="ARBA00023235"/>
    </source>
</evidence>
<evidence type="ECO:0000256" key="6">
    <source>
        <dbReference type="ARBA" id="ARBA00023186"/>
    </source>
</evidence>
<evidence type="ECO:0000256" key="8">
    <source>
        <dbReference type="ARBA" id="ARBA00037071"/>
    </source>
</evidence>
<evidence type="ECO:0000256" key="2">
    <source>
        <dbReference type="ARBA" id="ARBA00004496"/>
    </source>
</evidence>
<comment type="subcellular location">
    <subcellularLocation>
        <location evidence="2">Cytoplasm</location>
    </subcellularLocation>
</comment>
<comment type="caution">
    <text evidence="12">The sequence shown here is derived from an EMBL/GenBank/DDBJ whole genome shotgun (WGS) entry which is preliminary data.</text>
</comment>
<dbReference type="PROSITE" id="PS50059">
    <property type="entry name" value="FKBP_PPIASE"/>
    <property type="match status" value="1"/>
</dbReference>
<accession>A0ABW3I5E7</accession>
<comment type="catalytic activity">
    <reaction evidence="1 9 10">
        <text>[protein]-peptidylproline (omega=180) = [protein]-peptidylproline (omega=0)</text>
        <dbReference type="Rhea" id="RHEA:16237"/>
        <dbReference type="Rhea" id="RHEA-COMP:10747"/>
        <dbReference type="Rhea" id="RHEA-COMP:10748"/>
        <dbReference type="ChEBI" id="CHEBI:83833"/>
        <dbReference type="ChEBI" id="CHEBI:83834"/>
        <dbReference type="EC" id="5.2.1.8"/>
    </reaction>
</comment>
<reference evidence="13" key="1">
    <citation type="journal article" date="2019" name="Int. J. Syst. Evol. Microbiol.">
        <title>The Global Catalogue of Microorganisms (GCM) 10K type strain sequencing project: providing services to taxonomists for standard genome sequencing and annotation.</title>
        <authorList>
            <consortium name="The Broad Institute Genomics Platform"/>
            <consortium name="The Broad Institute Genome Sequencing Center for Infectious Disease"/>
            <person name="Wu L."/>
            <person name="Ma J."/>
        </authorList>
    </citation>
    <scope>NUCLEOTIDE SEQUENCE [LARGE SCALE GENOMIC DNA]</scope>
    <source>
        <strain evidence="13">CCUG 62114</strain>
    </source>
</reference>
<evidence type="ECO:0000313" key="12">
    <source>
        <dbReference type="EMBL" id="MFD0964991.1"/>
    </source>
</evidence>
<evidence type="ECO:0000256" key="4">
    <source>
        <dbReference type="ARBA" id="ARBA00022490"/>
    </source>
</evidence>
<keyword evidence="7 9" id="KW-0413">Isomerase</keyword>
<dbReference type="GO" id="GO:0003755">
    <property type="term" value="F:peptidyl-prolyl cis-trans isomerase activity"/>
    <property type="evidence" value="ECO:0007669"/>
    <property type="project" value="UniProtKB-EC"/>
</dbReference>
<dbReference type="EMBL" id="JBHTJM010000010">
    <property type="protein sequence ID" value="MFD0964991.1"/>
    <property type="molecule type" value="Genomic_DNA"/>
</dbReference>
<dbReference type="PANTHER" id="PTHR47861:SF3">
    <property type="entry name" value="FKBP-TYPE PEPTIDYL-PROLYL CIS-TRANS ISOMERASE SLYD"/>
    <property type="match status" value="1"/>
</dbReference>
<keyword evidence="6" id="KW-0143">Chaperone</keyword>
<evidence type="ECO:0000256" key="1">
    <source>
        <dbReference type="ARBA" id="ARBA00000971"/>
    </source>
</evidence>
<keyword evidence="5 9" id="KW-0697">Rotamase</keyword>
<dbReference type="RefSeq" id="WP_377716701.1">
    <property type="nucleotide sequence ID" value="NZ_JBHTJM010000010.1"/>
</dbReference>
<dbReference type="Pfam" id="PF00254">
    <property type="entry name" value="FKBP_C"/>
    <property type="match status" value="1"/>
</dbReference>
<keyword evidence="13" id="KW-1185">Reference proteome</keyword>
<dbReference type="SUPFAM" id="SSF54534">
    <property type="entry name" value="FKBP-like"/>
    <property type="match status" value="1"/>
</dbReference>
<name>A0ABW3I5E7_9FLAO</name>
<proteinExistence type="inferred from homology"/>
<evidence type="ECO:0000256" key="10">
    <source>
        <dbReference type="RuleBase" id="RU003915"/>
    </source>
</evidence>
<evidence type="ECO:0000259" key="11">
    <source>
        <dbReference type="PROSITE" id="PS50059"/>
    </source>
</evidence>
<dbReference type="InterPro" id="IPR001179">
    <property type="entry name" value="PPIase_FKBP_dom"/>
</dbReference>
<evidence type="ECO:0000256" key="9">
    <source>
        <dbReference type="PROSITE-ProRule" id="PRU00277"/>
    </source>
</evidence>
<organism evidence="12 13">
    <name type="scientific">Pseudofulvibacter geojedonensis</name>
    <dbReference type="NCBI Taxonomy" id="1123758"/>
    <lineage>
        <taxon>Bacteria</taxon>
        <taxon>Pseudomonadati</taxon>
        <taxon>Bacteroidota</taxon>
        <taxon>Flavobacteriia</taxon>
        <taxon>Flavobacteriales</taxon>
        <taxon>Flavobacteriaceae</taxon>
        <taxon>Pseudofulvibacter</taxon>
    </lineage>
</organism>